<keyword evidence="5" id="KW-0418">Kinase</keyword>
<evidence type="ECO:0000259" key="4">
    <source>
        <dbReference type="PROSITE" id="PS50011"/>
    </source>
</evidence>
<proteinExistence type="predicted"/>
<dbReference type="InterPro" id="IPR011009">
    <property type="entry name" value="Kinase-like_dom_sf"/>
</dbReference>
<dbReference type="OrthoDB" id="10252171at2759"/>
<dbReference type="Pfam" id="PF07714">
    <property type="entry name" value="PK_Tyr_Ser-Thr"/>
    <property type="match status" value="1"/>
</dbReference>
<dbReference type="Proteomes" id="UP000736335">
    <property type="component" value="Unassembled WGS sequence"/>
</dbReference>
<dbReference type="PANTHER" id="PTHR44329:SF298">
    <property type="entry name" value="MIXED LINEAGE KINASE DOMAIN-LIKE PROTEIN"/>
    <property type="match status" value="1"/>
</dbReference>
<comment type="caution">
    <text evidence="5">The sequence shown here is derived from an EMBL/GenBank/DDBJ whole genome shotgun (WGS) entry which is preliminary data.</text>
</comment>
<reference evidence="5" key="1">
    <citation type="journal article" date="2020" name="Nat. Commun.">
        <title>Large-scale genome sequencing of mycorrhizal fungi provides insights into the early evolution of symbiotic traits.</title>
        <authorList>
            <person name="Miyauchi S."/>
            <person name="Kiss E."/>
            <person name="Kuo A."/>
            <person name="Drula E."/>
            <person name="Kohler A."/>
            <person name="Sanchez-Garcia M."/>
            <person name="Morin E."/>
            <person name="Andreopoulos B."/>
            <person name="Barry K.W."/>
            <person name="Bonito G."/>
            <person name="Buee M."/>
            <person name="Carver A."/>
            <person name="Chen C."/>
            <person name="Cichocki N."/>
            <person name="Clum A."/>
            <person name="Culley D."/>
            <person name="Crous P.W."/>
            <person name="Fauchery L."/>
            <person name="Girlanda M."/>
            <person name="Hayes R.D."/>
            <person name="Keri Z."/>
            <person name="LaButti K."/>
            <person name="Lipzen A."/>
            <person name="Lombard V."/>
            <person name="Magnuson J."/>
            <person name="Maillard F."/>
            <person name="Murat C."/>
            <person name="Nolan M."/>
            <person name="Ohm R.A."/>
            <person name="Pangilinan J."/>
            <person name="Pereira M.F."/>
            <person name="Perotto S."/>
            <person name="Peter M."/>
            <person name="Pfister S."/>
            <person name="Riley R."/>
            <person name="Sitrit Y."/>
            <person name="Stielow J.B."/>
            <person name="Szollosi G."/>
            <person name="Zifcakova L."/>
            <person name="Stursova M."/>
            <person name="Spatafora J.W."/>
            <person name="Tedersoo L."/>
            <person name="Vaario L.M."/>
            <person name="Yamada A."/>
            <person name="Yan M."/>
            <person name="Wang P."/>
            <person name="Xu J."/>
            <person name="Bruns T."/>
            <person name="Baldrian P."/>
            <person name="Vilgalys R."/>
            <person name="Dunand C."/>
            <person name="Henrissat B."/>
            <person name="Grigoriev I.V."/>
            <person name="Hibbett D."/>
            <person name="Nagy L.G."/>
            <person name="Martin F.M."/>
        </authorList>
    </citation>
    <scope>NUCLEOTIDE SEQUENCE</scope>
    <source>
        <strain evidence="5">UH-Tt-Lm1</strain>
    </source>
</reference>
<keyword evidence="5" id="KW-0808">Transferase</keyword>
<reference evidence="5" key="2">
    <citation type="submission" date="2020-11" db="EMBL/GenBank/DDBJ databases">
        <authorList>
            <consortium name="DOE Joint Genome Institute"/>
            <person name="Kuo A."/>
            <person name="Miyauchi S."/>
            <person name="Kiss E."/>
            <person name="Drula E."/>
            <person name="Kohler A."/>
            <person name="Sanchez-Garcia M."/>
            <person name="Andreopoulos B."/>
            <person name="Barry K.W."/>
            <person name="Bonito G."/>
            <person name="Buee M."/>
            <person name="Carver A."/>
            <person name="Chen C."/>
            <person name="Cichocki N."/>
            <person name="Clum A."/>
            <person name="Culley D."/>
            <person name="Crous P.W."/>
            <person name="Fauchery L."/>
            <person name="Girlanda M."/>
            <person name="Hayes R."/>
            <person name="Keri Z."/>
            <person name="Labutti K."/>
            <person name="Lipzen A."/>
            <person name="Lombard V."/>
            <person name="Magnuson J."/>
            <person name="Maillard F."/>
            <person name="Morin E."/>
            <person name="Murat C."/>
            <person name="Nolan M."/>
            <person name="Ohm R."/>
            <person name="Pangilinan J."/>
            <person name="Pereira M."/>
            <person name="Perotto S."/>
            <person name="Peter M."/>
            <person name="Riley R."/>
            <person name="Sitrit Y."/>
            <person name="Stielow B."/>
            <person name="Szollosi G."/>
            <person name="Zifcakova L."/>
            <person name="Stursova M."/>
            <person name="Spatafora J.W."/>
            <person name="Tedersoo L."/>
            <person name="Vaario L.-M."/>
            <person name="Yamada A."/>
            <person name="Yan M."/>
            <person name="Wang P."/>
            <person name="Xu J."/>
            <person name="Bruns T."/>
            <person name="Baldrian P."/>
            <person name="Vilgalys R."/>
            <person name="Henrissat B."/>
            <person name="Grigoriev I.V."/>
            <person name="Hibbett D."/>
            <person name="Nagy L.G."/>
            <person name="Martin F.M."/>
        </authorList>
    </citation>
    <scope>NUCLEOTIDE SEQUENCE</scope>
    <source>
        <strain evidence="5">UH-Tt-Lm1</strain>
    </source>
</reference>
<dbReference type="InterPro" id="IPR001245">
    <property type="entry name" value="Ser-Thr/Tyr_kinase_cat_dom"/>
</dbReference>
<evidence type="ECO:0000256" key="2">
    <source>
        <dbReference type="ARBA" id="ARBA00022840"/>
    </source>
</evidence>
<sequence length="703" mass="78393">MRRSCALLFDCFLSFARPIPYRLPHHFATTLEPWTIGDMLPDTETRSATVAALNTDIESLRKAQESLEVGPMKEMFEATIATLILGRDEMIEDDALVDLAQCCARACFVSRNVTKGRGAGGLSEPAQKAIESLKKYADAAQLLLSNLKNTTRIVLNIESEVAEHAPSAKFLPGYFPGFTEVFPTLWKVDLQKASEDIDRCMEAEASPVSGEGQCVKPPANDPPPSIVVRCHPSTAIDRLFYTAYVGLFYRQPYSSKASDMYLCDRRSNVGLSASAELPDSGEQALRRLTSGATPREELVLSIEAVFSSEKAIEMVHYLQRSEAEAFVEAVYQVLGGPGFPPHIRDDCLESLYMVCARHRLLPRSLQISLYEISNGVALYDWKTWGAGKREYRGQQVGIKVMKAYQQSNSRMVPCGFFKKLITWKLLRHPNVLPLLGAIMSESYAPLKLLATVSEWMPNGNIKEYVKAHESLNWFELLRGVAEGLIYMHERGMVHGDLRGANIFIDEDGHARLAGFELLEIVRDTATIIYSTPPSEPDKYRWMSPELLDPEQFSLKHSCPTEHSDCYALGMVVYEVLSGNAPFHYYKTPAAIVRILRGERPVRPQGEKGAWFNEVWHIMEGCWKPSPRDRSKTKDVLLCLEKVSGSWSLPQVMNSDSSPEGSTDESQVSSPSHATPSWSLSVLTPLCLIPTPVVENVATGERTN</sequence>
<evidence type="ECO:0000313" key="5">
    <source>
        <dbReference type="EMBL" id="KAF9780866.1"/>
    </source>
</evidence>
<keyword evidence="1" id="KW-0547">Nucleotide-binding</keyword>
<dbReference type="GO" id="GO:0005524">
    <property type="term" value="F:ATP binding"/>
    <property type="evidence" value="ECO:0007669"/>
    <property type="project" value="UniProtKB-KW"/>
</dbReference>
<keyword evidence="2" id="KW-0067">ATP-binding</keyword>
<dbReference type="PROSITE" id="PS00109">
    <property type="entry name" value="PROTEIN_KINASE_TYR"/>
    <property type="match status" value="1"/>
</dbReference>
<accession>A0A9P6H7M7</accession>
<dbReference type="PROSITE" id="PS50011">
    <property type="entry name" value="PROTEIN_KINASE_DOM"/>
    <property type="match status" value="1"/>
</dbReference>
<evidence type="ECO:0000313" key="6">
    <source>
        <dbReference type="Proteomes" id="UP000736335"/>
    </source>
</evidence>
<dbReference type="AlphaFoldDB" id="A0A9P6H7M7"/>
<dbReference type="InterPro" id="IPR008266">
    <property type="entry name" value="Tyr_kinase_AS"/>
</dbReference>
<dbReference type="Gene3D" id="1.10.510.10">
    <property type="entry name" value="Transferase(Phosphotransferase) domain 1"/>
    <property type="match status" value="1"/>
</dbReference>
<organism evidence="5 6">
    <name type="scientific">Thelephora terrestris</name>
    <dbReference type="NCBI Taxonomy" id="56493"/>
    <lineage>
        <taxon>Eukaryota</taxon>
        <taxon>Fungi</taxon>
        <taxon>Dikarya</taxon>
        <taxon>Basidiomycota</taxon>
        <taxon>Agaricomycotina</taxon>
        <taxon>Agaricomycetes</taxon>
        <taxon>Thelephorales</taxon>
        <taxon>Thelephoraceae</taxon>
        <taxon>Thelephora</taxon>
    </lineage>
</organism>
<gene>
    <name evidence="5" type="ORF">BJ322DRAFT_1213512</name>
</gene>
<dbReference type="SUPFAM" id="SSF56112">
    <property type="entry name" value="Protein kinase-like (PK-like)"/>
    <property type="match status" value="1"/>
</dbReference>
<keyword evidence="6" id="KW-1185">Reference proteome</keyword>
<name>A0A9P6H7M7_9AGAM</name>
<dbReference type="PANTHER" id="PTHR44329">
    <property type="entry name" value="SERINE/THREONINE-PROTEIN KINASE TNNI3K-RELATED"/>
    <property type="match status" value="1"/>
</dbReference>
<dbReference type="InterPro" id="IPR000719">
    <property type="entry name" value="Prot_kinase_dom"/>
</dbReference>
<dbReference type="GO" id="GO:0004674">
    <property type="term" value="F:protein serine/threonine kinase activity"/>
    <property type="evidence" value="ECO:0007669"/>
    <property type="project" value="TreeGrafter"/>
</dbReference>
<feature type="region of interest" description="Disordered" evidence="3">
    <location>
        <begin position="649"/>
        <end position="676"/>
    </location>
</feature>
<dbReference type="EMBL" id="WIUZ02000015">
    <property type="protein sequence ID" value="KAF9780866.1"/>
    <property type="molecule type" value="Genomic_DNA"/>
</dbReference>
<evidence type="ECO:0000256" key="1">
    <source>
        <dbReference type="ARBA" id="ARBA00022741"/>
    </source>
</evidence>
<protein>
    <submittedName>
        <fullName evidence="5">Kinase-like domain-containing protein</fullName>
    </submittedName>
</protein>
<feature type="domain" description="Protein kinase" evidence="4">
    <location>
        <begin position="366"/>
        <end position="642"/>
    </location>
</feature>
<dbReference type="InterPro" id="IPR051681">
    <property type="entry name" value="Ser/Thr_Kinases-Pseudokinases"/>
</dbReference>
<evidence type="ECO:0000256" key="3">
    <source>
        <dbReference type="SAM" id="MobiDB-lite"/>
    </source>
</evidence>